<evidence type="ECO:0000256" key="1">
    <source>
        <dbReference type="ARBA" id="ARBA00000085"/>
    </source>
</evidence>
<dbReference type="CDD" id="cd00082">
    <property type="entry name" value="HisKA"/>
    <property type="match status" value="1"/>
</dbReference>
<protein>
    <recommendedName>
        <fullName evidence="2">histidine kinase</fullName>
        <ecNumber evidence="2">2.7.13.3</ecNumber>
    </recommendedName>
</protein>
<dbReference type="SUPFAM" id="SSF52172">
    <property type="entry name" value="CheY-like"/>
    <property type="match status" value="1"/>
</dbReference>
<dbReference type="Pfam" id="PF00072">
    <property type="entry name" value="Response_reg"/>
    <property type="match status" value="1"/>
</dbReference>
<dbReference type="PROSITE" id="PS50110">
    <property type="entry name" value="RESPONSE_REGULATORY"/>
    <property type="match status" value="1"/>
</dbReference>
<dbReference type="EMBL" id="FOXP01000004">
    <property type="protein sequence ID" value="SFP62105.1"/>
    <property type="molecule type" value="Genomic_DNA"/>
</dbReference>
<feature type="domain" description="PAS" evidence="7">
    <location>
        <begin position="51"/>
        <end position="117"/>
    </location>
</feature>
<dbReference type="Proteomes" id="UP000199586">
    <property type="component" value="Unassembled WGS sequence"/>
</dbReference>
<dbReference type="NCBIfam" id="TIGR00229">
    <property type="entry name" value="sensory_box"/>
    <property type="match status" value="1"/>
</dbReference>
<feature type="domain" description="Response regulatory" evidence="6">
    <location>
        <begin position="429"/>
        <end position="541"/>
    </location>
</feature>
<dbReference type="PROSITE" id="PS50112">
    <property type="entry name" value="PAS"/>
    <property type="match status" value="1"/>
</dbReference>
<dbReference type="InterPro" id="IPR036097">
    <property type="entry name" value="HisK_dim/P_sf"/>
</dbReference>
<evidence type="ECO:0000259" key="7">
    <source>
        <dbReference type="PROSITE" id="PS50112"/>
    </source>
</evidence>
<feature type="domain" description="Histidine kinase" evidence="5">
    <location>
        <begin position="185"/>
        <end position="408"/>
    </location>
</feature>
<dbReference type="SMART" id="SM00388">
    <property type="entry name" value="HisKA"/>
    <property type="match status" value="1"/>
</dbReference>
<dbReference type="Pfam" id="PF13426">
    <property type="entry name" value="PAS_9"/>
    <property type="match status" value="1"/>
</dbReference>
<evidence type="ECO:0000259" key="8">
    <source>
        <dbReference type="PROSITE" id="PS50113"/>
    </source>
</evidence>
<keyword evidence="3 4" id="KW-0597">Phosphoprotein</keyword>
<dbReference type="NCBIfam" id="NF010076">
    <property type="entry name" value="PRK13557.1"/>
    <property type="match status" value="1"/>
</dbReference>
<dbReference type="InterPro" id="IPR005467">
    <property type="entry name" value="His_kinase_dom"/>
</dbReference>
<dbReference type="PRINTS" id="PR00344">
    <property type="entry name" value="BCTRLSENSOR"/>
</dbReference>
<evidence type="ECO:0000259" key="6">
    <source>
        <dbReference type="PROSITE" id="PS50110"/>
    </source>
</evidence>
<dbReference type="Pfam" id="PF00512">
    <property type="entry name" value="HisKA"/>
    <property type="match status" value="1"/>
</dbReference>
<accession>A0A1I5RU93</accession>
<sequence length="548" mass="59826">MEPSGFRMGYAGMSDQGPVLQSEFEAGHTPPPRISDARPPHGAPHDIFFAAVKTTRMPMTVTDPHRPDNPIIFCNEAFTFMTGYTEDEIVGSNCRFLQGPETDREVIGQVAAAIAAREEVAVEVLNYRKNGSTFWNALFVSPVFDEEGKLLYYFGSQLDISRRREAEEALHEAQKMEAVGKLTGGIAHDFNNLLQVILGYVDILEARVDDGNKGARRAVEAIATAAARGATLTQQLLAFARKQELRDRLLNFNSLVTDFRPILDRTAGDVVLRRQLEENLWNCRIDPVQAEMALLNIIGNARDALDGQGCISLRTRNVILPDGDPQAASKLDPGEYVAVTVTDDGPGMDAAVIDKVFDPFFTTKEMGKGTGLGLAMVYGFMRQSGGLATARNGDDGGAIFTLYFPRATGAVAAKPTPALPRTNDGGRERVLMVEDQADVGELGREMLRDLGYDVVLANSGRAALDLLQNDASFRLLFTDILMPGMNGVALANAVRRDYPHTAVLLTTGFADAAIDEGARSYELIRKPYRRAELNEKIRAVLDKPGART</sequence>
<name>A0A1I5RU93_9SPHN</name>
<dbReference type="PROSITE" id="PS50113">
    <property type="entry name" value="PAC"/>
    <property type="match status" value="1"/>
</dbReference>
<dbReference type="SUPFAM" id="SSF55785">
    <property type="entry name" value="PYP-like sensor domain (PAS domain)"/>
    <property type="match status" value="1"/>
</dbReference>
<evidence type="ECO:0000313" key="10">
    <source>
        <dbReference type="Proteomes" id="UP000199586"/>
    </source>
</evidence>
<dbReference type="InterPro" id="IPR011006">
    <property type="entry name" value="CheY-like_superfamily"/>
</dbReference>
<evidence type="ECO:0000313" key="9">
    <source>
        <dbReference type="EMBL" id="SFP62105.1"/>
    </source>
</evidence>
<dbReference type="InterPro" id="IPR001610">
    <property type="entry name" value="PAC"/>
</dbReference>
<dbReference type="SUPFAM" id="SSF47384">
    <property type="entry name" value="Homodimeric domain of signal transducing histidine kinase"/>
    <property type="match status" value="1"/>
</dbReference>
<dbReference type="CDD" id="cd00130">
    <property type="entry name" value="PAS"/>
    <property type="match status" value="1"/>
</dbReference>
<feature type="domain" description="PAC" evidence="8">
    <location>
        <begin position="118"/>
        <end position="172"/>
    </location>
</feature>
<dbReference type="PANTHER" id="PTHR43065">
    <property type="entry name" value="SENSOR HISTIDINE KINASE"/>
    <property type="match status" value="1"/>
</dbReference>
<evidence type="ECO:0000256" key="3">
    <source>
        <dbReference type="ARBA" id="ARBA00022553"/>
    </source>
</evidence>
<gene>
    <name evidence="9" type="ORF">SAMN04488241_104128</name>
</gene>
<feature type="modified residue" description="4-aspartylphosphate" evidence="4">
    <location>
        <position position="479"/>
    </location>
</feature>
<dbReference type="GO" id="GO:0000155">
    <property type="term" value="F:phosphorelay sensor kinase activity"/>
    <property type="evidence" value="ECO:0007669"/>
    <property type="project" value="InterPro"/>
</dbReference>
<evidence type="ECO:0000256" key="2">
    <source>
        <dbReference type="ARBA" id="ARBA00012438"/>
    </source>
</evidence>
<evidence type="ECO:0000259" key="5">
    <source>
        <dbReference type="PROSITE" id="PS50109"/>
    </source>
</evidence>
<dbReference type="InterPro" id="IPR003661">
    <property type="entry name" value="HisK_dim/P_dom"/>
</dbReference>
<dbReference type="AlphaFoldDB" id="A0A1I5RU93"/>
<dbReference type="STRING" id="634430.SAMN04488241_104128"/>
<dbReference type="SUPFAM" id="SSF55874">
    <property type="entry name" value="ATPase domain of HSP90 chaperone/DNA topoisomerase II/histidine kinase"/>
    <property type="match status" value="1"/>
</dbReference>
<dbReference type="InterPro" id="IPR004358">
    <property type="entry name" value="Sig_transdc_His_kin-like_C"/>
</dbReference>
<dbReference type="InterPro" id="IPR036890">
    <property type="entry name" value="HATPase_C_sf"/>
</dbReference>
<dbReference type="SMART" id="SM00086">
    <property type="entry name" value="PAC"/>
    <property type="match status" value="1"/>
</dbReference>
<dbReference type="InterPro" id="IPR001789">
    <property type="entry name" value="Sig_transdc_resp-reg_receiver"/>
</dbReference>
<comment type="catalytic activity">
    <reaction evidence="1">
        <text>ATP + protein L-histidine = ADP + protein N-phospho-L-histidine.</text>
        <dbReference type="EC" id="2.7.13.3"/>
    </reaction>
</comment>
<dbReference type="InterPro" id="IPR000014">
    <property type="entry name" value="PAS"/>
</dbReference>
<evidence type="ECO:0000256" key="4">
    <source>
        <dbReference type="PROSITE-ProRule" id="PRU00169"/>
    </source>
</evidence>
<proteinExistence type="predicted"/>
<dbReference type="SMART" id="SM00448">
    <property type="entry name" value="REC"/>
    <property type="match status" value="1"/>
</dbReference>
<dbReference type="SMART" id="SM00387">
    <property type="entry name" value="HATPase_c"/>
    <property type="match status" value="1"/>
</dbReference>
<dbReference type="Gene3D" id="3.30.565.10">
    <property type="entry name" value="Histidine kinase-like ATPase, C-terminal domain"/>
    <property type="match status" value="1"/>
</dbReference>
<dbReference type="Gene3D" id="3.30.450.20">
    <property type="entry name" value="PAS domain"/>
    <property type="match status" value="1"/>
</dbReference>
<dbReference type="Gene3D" id="1.10.287.130">
    <property type="match status" value="1"/>
</dbReference>
<organism evidence="9 10">
    <name type="scientific">Sphingomonas rubra</name>
    <dbReference type="NCBI Taxonomy" id="634430"/>
    <lineage>
        <taxon>Bacteria</taxon>
        <taxon>Pseudomonadati</taxon>
        <taxon>Pseudomonadota</taxon>
        <taxon>Alphaproteobacteria</taxon>
        <taxon>Sphingomonadales</taxon>
        <taxon>Sphingomonadaceae</taxon>
        <taxon>Sphingomonas</taxon>
    </lineage>
</organism>
<dbReference type="Pfam" id="PF02518">
    <property type="entry name" value="HATPase_c"/>
    <property type="match status" value="1"/>
</dbReference>
<dbReference type="Gene3D" id="3.40.50.2300">
    <property type="match status" value="1"/>
</dbReference>
<dbReference type="PANTHER" id="PTHR43065:SF42">
    <property type="entry name" value="TWO-COMPONENT SENSOR PPRA"/>
    <property type="match status" value="1"/>
</dbReference>
<dbReference type="EC" id="2.7.13.3" evidence="2"/>
<reference evidence="9 10" key="1">
    <citation type="submission" date="2016-10" db="EMBL/GenBank/DDBJ databases">
        <authorList>
            <person name="de Groot N.N."/>
        </authorList>
    </citation>
    <scope>NUCLEOTIDE SEQUENCE [LARGE SCALE GENOMIC DNA]</scope>
    <source>
        <strain evidence="9 10">CGMCC 1.9113</strain>
    </source>
</reference>
<dbReference type="PROSITE" id="PS50109">
    <property type="entry name" value="HIS_KIN"/>
    <property type="match status" value="1"/>
</dbReference>
<dbReference type="InterPro" id="IPR000700">
    <property type="entry name" value="PAS-assoc_C"/>
</dbReference>
<dbReference type="InterPro" id="IPR035965">
    <property type="entry name" value="PAS-like_dom_sf"/>
</dbReference>
<keyword evidence="10" id="KW-1185">Reference proteome</keyword>
<dbReference type="InterPro" id="IPR003594">
    <property type="entry name" value="HATPase_dom"/>
</dbReference>